<dbReference type="InterPro" id="IPR036754">
    <property type="entry name" value="YbaK/aa-tRNA-synt-asso_dom_sf"/>
</dbReference>
<dbReference type="RefSeq" id="WP_382414992.1">
    <property type="nucleotide sequence ID" value="NZ_AP031500.1"/>
</dbReference>
<dbReference type="SUPFAM" id="SSF55826">
    <property type="entry name" value="YbaK/ProRS associated domain"/>
    <property type="match status" value="1"/>
</dbReference>
<dbReference type="PIRSF" id="PIRSF006181">
    <property type="entry name" value="EbsC_YbaK"/>
    <property type="match status" value="1"/>
</dbReference>
<evidence type="ECO:0000313" key="7">
    <source>
        <dbReference type="Proteomes" id="UP001595548"/>
    </source>
</evidence>
<evidence type="ECO:0000256" key="3">
    <source>
        <dbReference type="ARBA" id="ARBA00023239"/>
    </source>
</evidence>
<dbReference type="InterPro" id="IPR004369">
    <property type="entry name" value="Prolyl-tRNA_editing_YbaK/EbsC"/>
</dbReference>
<dbReference type="Gene3D" id="3.90.960.10">
    <property type="entry name" value="YbaK/aminoacyl-tRNA synthetase-associated domain"/>
    <property type="match status" value="1"/>
</dbReference>
<evidence type="ECO:0000256" key="1">
    <source>
        <dbReference type="ARBA" id="ARBA00009798"/>
    </source>
</evidence>
<keyword evidence="7" id="KW-1185">Reference proteome</keyword>
<comment type="caution">
    <text evidence="6">The sequence shown here is derived from an EMBL/GenBank/DDBJ whole genome shotgun (WGS) entry which is preliminary data.</text>
</comment>
<feature type="domain" description="YbaK/aminoacyl-tRNA synthetase-associated" evidence="5">
    <location>
        <begin position="28"/>
        <end position="148"/>
    </location>
</feature>
<dbReference type="CDD" id="cd00002">
    <property type="entry name" value="YbaK_deacylase"/>
    <property type="match status" value="1"/>
</dbReference>
<gene>
    <name evidence="6" type="primary">ybaK</name>
    <name evidence="6" type="ORF">ACFOEB_05375</name>
</gene>
<keyword evidence="3 4" id="KW-0456">Lyase</keyword>
<keyword evidence="2 4" id="KW-0648">Protein biosynthesis</keyword>
<evidence type="ECO:0000256" key="2">
    <source>
        <dbReference type="ARBA" id="ARBA00022917"/>
    </source>
</evidence>
<dbReference type="EMBL" id="JBHRTL010000005">
    <property type="protein sequence ID" value="MFC3154627.1"/>
    <property type="molecule type" value="Genomic_DNA"/>
</dbReference>
<proteinExistence type="inferred from homology"/>
<dbReference type="PANTHER" id="PTHR30411">
    <property type="entry name" value="CYTOPLASMIC PROTEIN"/>
    <property type="match status" value="1"/>
</dbReference>
<dbReference type="Proteomes" id="UP001595548">
    <property type="component" value="Unassembled WGS sequence"/>
</dbReference>
<evidence type="ECO:0000256" key="4">
    <source>
        <dbReference type="PIRNR" id="PIRNR006181"/>
    </source>
</evidence>
<organism evidence="6 7">
    <name type="scientific">Gilvimarinus japonicus</name>
    <dbReference type="NCBI Taxonomy" id="1796469"/>
    <lineage>
        <taxon>Bacteria</taxon>
        <taxon>Pseudomonadati</taxon>
        <taxon>Pseudomonadota</taxon>
        <taxon>Gammaproteobacteria</taxon>
        <taxon>Cellvibrionales</taxon>
        <taxon>Cellvibrionaceae</taxon>
        <taxon>Gilvimarinus</taxon>
    </lineage>
</organism>
<dbReference type="NCBIfam" id="TIGR00011">
    <property type="entry name" value="YbaK_EbsC"/>
    <property type="match status" value="1"/>
</dbReference>
<evidence type="ECO:0000313" key="6">
    <source>
        <dbReference type="EMBL" id="MFC3154627.1"/>
    </source>
</evidence>
<reference evidence="7" key="1">
    <citation type="journal article" date="2019" name="Int. J. Syst. Evol. Microbiol.">
        <title>The Global Catalogue of Microorganisms (GCM) 10K type strain sequencing project: providing services to taxonomists for standard genome sequencing and annotation.</title>
        <authorList>
            <consortium name="The Broad Institute Genomics Platform"/>
            <consortium name="The Broad Institute Genome Sequencing Center for Infectious Disease"/>
            <person name="Wu L."/>
            <person name="Ma J."/>
        </authorList>
    </citation>
    <scope>NUCLEOTIDE SEQUENCE [LARGE SCALE GENOMIC DNA]</scope>
    <source>
        <strain evidence="7">KCTC 52141</strain>
    </source>
</reference>
<dbReference type="Pfam" id="PF04073">
    <property type="entry name" value="tRNA_edit"/>
    <property type="match status" value="1"/>
</dbReference>
<protein>
    <recommendedName>
        <fullName evidence="4">Cys-tRNA(Pro)/Cys-tRNA(Cys) deacylase</fullName>
        <ecNumber evidence="4">4.2.-.-</ecNumber>
    </recommendedName>
</protein>
<name>A0ABV7HSM6_9GAMM</name>
<dbReference type="InterPro" id="IPR007214">
    <property type="entry name" value="YbaK/aa-tRNA-synth-assoc-dom"/>
</dbReference>
<sequence length="160" mass="16873">MTPAIDLLSKTNANFTLHEYQPDPNASSYGLEAAQKLGVTPGKVFKTLVVADTTPGKKSVLVVGIVPVNGSLNLKTLARAAGRKKLNMAAPVDVQRATGYVMGGVSPLGQKKRLPIYVDSSAQEHDTVYISAGKRGLEIELTPADLCRLTGATLAAIAHY</sequence>
<comment type="similarity">
    <text evidence="1 4">Belongs to the prolyl-tRNA editing family. YbaK/EbsC subfamily.</text>
</comment>
<dbReference type="PANTHER" id="PTHR30411:SF0">
    <property type="entry name" value="CYS-TRNA(PRO)_CYS-TRNA(CYS) DEACYLASE YBAK"/>
    <property type="match status" value="1"/>
</dbReference>
<evidence type="ECO:0000259" key="5">
    <source>
        <dbReference type="Pfam" id="PF04073"/>
    </source>
</evidence>
<accession>A0ABV7HSM6</accession>
<dbReference type="EC" id="4.2.-.-" evidence="4"/>